<proteinExistence type="predicted"/>
<name>A0A6J5P7I2_9CAUD</name>
<reference evidence="1" key="1">
    <citation type="submission" date="2020-04" db="EMBL/GenBank/DDBJ databases">
        <authorList>
            <person name="Chiriac C."/>
            <person name="Salcher M."/>
            <person name="Ghai R."/>
            <person name="Kavagutti S V."/>
        </authorList>
    </citation>
    <scope>NUCLEOTIDE SEQUENCE</scope>
</reference>
<gene>
    <name evidence="1" type="ORF">UFOVP840_7</name>
</gene>
<organism evidence="1">
    <name type="scientific">uncultured Caudovirales phage</name>
    <dbReference type="NCBI Taxonomy" id="2100421"/>
    <lineage>
        <taxon>Viruses</taxon>
        <taxon>Duplodnaviria</taxon>
        <taxon>Heunggongvirae</taxon>
        <taxon>Uroviricota</taxon>
        <taxon>Caudoviricetes</taxon>
        <taxon>Peduoviridae</taxon>
        <taxon>Maltschvirus</taxon>
        <taxon>Maltschvirus maltsch</taxon>
    </lineage>
</organism>
<dbReference type="EMBL" id="LR796785">
    <property type="protein sequence ID" value="CAB4165986.1"/>
    <property type="molecule type" value="Genomic_DNA"/>
</dbReference>
<accession>A0A6J5P7I2</accession>
<evidence type="ECO:0000313" key="1">
    <source>
        <dbReference type="EMBL" id="CAB4165986.1"/>
    </source>
</evidence>
<sequence>MFRKPMTRPVPLGELPELQRKRAEAIRAAGTHWLLHPANAVQRKTPPPRWMVLGFVGFILLGGVGNDCDGRCPAPRVEPQLSGAP</sequence>
<protein>
    <submittedName>
        <fullName evidence="1">Uncharacterized protein</fullName>
    </submittedName>
</protein>